<protein>
    <submittedName>
        <fullName evidence="14">Atypical chemokine receptor 4-like</fullName>
    </submittedName>
</protein>
<evidence type="ECO:0000259" key="12">
    <source>
        <dbReference type="PROSITE" id="PS50262"/>
    </source>
</evidence>
<dbReference type="STRING" id="8030.ENSSSAP00000070274"/>
<organism evidence="13 14">
    <name type="scientific">Salmo salar</name>
    <name type="common">Atlantic salmon</name>
    <dbReference type="NCBI Taxonomy" id="8030"/>
    <lineage>
        <taxon>Eukaryota</taxon>
        <taxon>Metazoa</taxon>
        <taxon>Chordata</taxon>
        <taxon>Craniata</taxon>
        <taxon>Vertebrata</taxon>
        <taxon>Euteleostomi</taxon>
        <taxon>Actinopterygii</taxon>
        <taxon>Neopterygii</taxon>
        <taxon>Teleostei</taxon>
        <taxon>Protacanthopterygii</taxon>
        <taxon>Salmoniformes</taxon>
        <taxon>Salmonidae</taxon>
        <taxon>Salmoninae</taxon>
        <taxon>Salmo</taxon>
    </lineage>
</organism>
<comment type="subcellular location">
    <subcellularLocation>
        <location evidence="1">Cell membrane</location>
        <topology evidence="1">Multi-pass membrane protein</topology>
    </subcellularLocation>
</comment>
<feature type="transmembrane region" description="Helical" evidence="11">
    <location>
        <begin position="285"/>
        <end position="303"/>
    </location>
</feature>
<dbReference type="InterPro" id="IPR000276">
    <property type="entry name" value="GPCR_Rhodpsn"/>
</dbReference>
<dbReference type="KEGG" id="sasa:106578643"/>
<dbReference type="GO" id="GO:0060326">
    <property type="term" value="P:cell chemotaxis"/>
    <property type="evidence" value="ECO:0007669"/>
    <property type="project" value="TreeGrafter"/>
</dbReference>
<dbReference type="PROSITE" id="PS00237">
    <property type="entry name" value="G_PROTEIN_RECEP_F1_1"/>
    <property type="match status" value="1"/>
</dbReference>
<dbReference type="AlphaFoldDB" id="A0A1S3ND16"/>
<keyword evidence="2" id="KW-1003">Cell membrane</keyword>
<feature type="compositionally biased region" description="Acidic residues" evidence="10">
    <location>
        <begin position="407"/>
        <end position="417"/>
    </location>
</feature>
<gene>
    <name evidence="14" type="primary">LOC106578643</name>
</gene>
<dbReference type="Proteomes" id="UP001652741">
    <property type="component" value="Chromosome ssa19"/>
</dbReference>
<evidence type="ECO:0000313" key="14">
    <source>
        <dbReference type="RefSeq" id="XP_014013150.2"/>
    </source>
</evidence>
<evidence type="ECO:0000256" key="3">
    <source>
        <dbReference type="ARBA" id="ARBA00022692"/>
    </source>
</evidence>
<dbReference type="GO" id="GO:0019722">
    <property type="term" value="P:calcium-mediated signaling"/>
    <property type="evidence" value="ECO:0007669"/>
    <property type="project" value="TreeGrafter"/>
</dbReference>
<dbReference type="Gene3D" id="1.20.1070.10">
    <property type="entry name" value="Rhodopsin 7-helix transmembrane proteins"/>
    <property type="match status" value="1"/>
</dbReference>
<keyword evidence="5 9" id="KW-0297">G-protein coupled receptor</keyword>
<keyword evidence="3 9" id="KW-0812">Transmembrane</keyword>
<evidence type="ECO:0000256" key="11">
    <source>
        <dbReference type="SAM" id="Phobius"/>
    </source>
</evidence>
<dbReference type="GO" id="GO:0019957">
    <property type="term" value="F:C-C chemokine binding"/>
    <property type="evidence" value="ECO:0007669"/>
    <property type="project" value="TreeGrafter"/>
</dbReference>
<comment type="similarity">
    <text evidence="9">Belongs to the G-protein coupled receptor 1 family.</text>
</comment>
<feature type="transmembrane region" description="Helical" evidence="11">
    <location>
        <begin position="113"/>
        <end position="132"/>
    </location>
</feature>
<evidence type="ECO:0000256" key="6">
    <source>
        <dbReference type="ARBA" id="ARBA00023136"/>
    </source>
</evidence>
<dbReference type="PROSITE" id="PS50262">
    <property type="entry name" value="G_PROTEIN_RECEP_F1_2"/>
    <property type="match status" value="1"/>
</dbReference>
<feature type="transmembrane region" description="Helical" evidence="11">
    <location>
        <begin position="77"/>
        <end position="101"/>
    </location>
</feature>
<evidence type="ECO:0000256" key="2">
    <source>
        <dbReference type="ARBA" id="ARBA00022475"/>
    </source>
</evidence>
<keyword evidence="8 9" id="KW-0807">Transducer</keyword>
<dbReference type="PRINTS" id="PR00657">
    <property type="entry name" value="CCCHEMOKINER"/>
</dbReference>
<dbReference type="GO" id="GO:0009897">
    <property type="term" value="C:external side of plasma membrane"/>
    <property type="evidence" value="ECO:0007669"/>
    <property type="project" value="TreeGrafter"/>
</dbReference>
<dbReference type="SUPFAM" id="SSF81321">
    <property type="entry name" value="Family A G protein-coupled receptor-like"/>
    <property type="match status" value="1"/>
</dbReference>
<keyword evidence="4 11" id="KW-1133">Transmembrane helix</keyword>
<accession>A0A1S3ND16</accession>
<feature type="transmembrane region" description="Helical" evidence="11">
    <location>
        <begin position="194"/>
        <end position="215"/>
    </location>
</feature>
<reference evidence="14" key="1">
    <citation type="submission" date="2025-08" db="UniProtKB">
        <authorList>
            <consortium name="RefSeq"/>
        </authorList>
    </citation>
    <scope>IDENTIFICATION</scope>
</reference>
<dbReference type="PaxDb" id="8030-ENSSSAP00000070274"/>
<feature type="region of interest" description="Disordered" evidence="10">
    <location>
        <begin position="394"/>
        <end position="417"/>
    </location>
</feature>
<feature type="transmembrane region" description="Helical" evidence="11">
    <location>
        <begin position="152"/>
        <end position="173"/>
    </location>
</feature>
<dbReference type="PRINTS" id="PR00237">
    <property type="entry name" value="GPCRRHODOPSN"/>
</dbReference>
<evidence type="ECO:0000256" key="7">
    <source>
        <dbReference type="ARBA" id="ARBA00023170"/>
    </source>
</evidence>
<feature type="domain" description="G-protein coupled receptors family 1 profile" evidence="12">
    <location>
        <begin position="93"/>
        <end position="350"/>
    </location>
</feature>
<dbReference type="GeneID" id="106578643"/>
<dbReference type="InterPro" id="IPR050119">
    <property type="entry name" value="CCR1-9-like"/>
</dbReference>
<dbReference type="RefSeq" id="XP_014013150.2">
    <property type="nucleotide sequence ID" value="XM_014157675.2"/>
</dbReference>
<evidence type="ECO:0000256" key="5">
    <source>
        <dbReference type="ARBA" id="ARBA00023040"/>
    </source>
</evidence>
<dbReference type="GO" id="GO:0007204">
    <property type="term" value="P:positive regulation of cytosolic calcium ion concentration"/>
    <property type="evidence" value="ECO:0007669"/>
    <property type="project" value="TreeGrafter"/>
</dbReference>
<name>A0A1S3ND16_SALSA</name>
<evidence type="ECO:0000313" key="13">
    <source>
        <dbReference type="Proteomes" id="UP001652741"/>
    </source>
</evidence>
<evidence type="ECO:0000256" key="9">
    <source>
        <dbReference type="RuleBase" id="RU000688"/>
    </source>
</evidence>
<keyword evidence="6 11" id="KW-0472">Membrane</keyword>
<feature type="transmembrane region" description="Helical" evidence="11">
    <location>
        <begin position="248"/>
        <end position="273"/>
    </location>
</feature>
<evidence type="ECO:0000256" key="4">
    <source>
        <dbReference type="ARBA" id="ARBA00022989"/>
    </source>
</evidence>
<evidence type="ECO:0000256" key="10">
    <source>
        <dbReference type="SAM" id="MobiDB-lite"/>
    </source>
</evidence>
<dbReference type="GO" id="GO:0005044">
    <property type="term" value="F:scavenger receptor activity"/>
    <property type="evidence" value="ECO:0007669"/>
    <property type="project" value="InterPro"/>
</dbReference>
<evidence type="ECO:0000256" key="1">
    <source>
        <dbReference type="ARBA" id="ARBA00004651"/>
    </source>
</evidence>
<dbReference type="Pfam" id="PF00001">
    <property type="entry name" value="7tm_1"/>
    <property type="match status" value="1"/>
</dbReference>
<dbReference type="InterPro" id="IPR000355">
    <property type="entry name" value="Chemokine_rcpt"/>
</dbReference>
<sequence length="417" mass="46349">MRSAVPYHWMSLLDELPLPQHLYISHRKALRSLISQKTERMEEEDYDYDNSSSNDSDYYDNYHSVCDKAEVRSFGRLFLPVVYALALVVGVAGNALVVVVYTSQQRLRTLTDVCILNLAVADLLLLLMLPFWAADAVHGWRIGVAACKLTSFLYATNFSCGMLLLTCISVDRYCALVHNAGGRAASGPRARRQWILVCAVVWATAVCLGLPDMLFSTVKHSSHRLACTAVYPLSMARPTKAALELLEVLLSFLLPFLVMGVSYCRVGLALVRAGANVCRDRRRRALRVLLAVAAVFLLTQLPYNLVKLWRTLDVIYGLVTDCDLSKGLDRALQVTESLALTHCCFNPMLYAFIGSSFRGHVLRVAKCLGQRLGGRWCGGLHGNEERALEISLNTHTPARQTHSQSVSEDEDTSTFTI</sequence>
<feature type="compositionally biased region" description="Polar residues" evidence="10">
    <location>
        <begin position="394"/>
        <end position="406"/>
    </location>
</feature>
<dbReference type="GO" id="GO:0016493">
    <property type="term" value="F:C-C chemokine receptor activity"/>
    <property type="evidence" value="ECO:0007669"/>
    <property type="project" value="TreeGrafter"/>
</dbReference>
<dbReference type="PANTHER" id="PTHR10489">
    <property type="entry name" value="CELL ADHESION MOLECULE"/>
    <property type="match status" value="1"/>
</dbReference>
<proteinExistence type="inferred from homology"/>
<dbReference type="PRINTS" id="PR01558">
    <property type="entry name" value="CHEMOKINER11"/>
</dbReference>
<dbReference type="PANTHER" id="PTHR10489:SF733">
    <property type="entry name" value="ATYPICAL CHEMOKINE RECEPTOR 4"/>
    <property type="match status" value="1"/>
</dbReference>
<dbReference type="GO" id="GO:0006955">
    <property type="term" value="P:immune response"/>
    <property type="evidence" value="ECO:0007669"/>
    <property type="project" value="TreeGrafter"/>
</dbReference>
<evidence type="ECO:0000256" key="8">
    <source>
        <dbReference type="ARBA" id="ARBA00023224"/>
    </source>
</evidence>
<dbReference type="InterPro" id="IPR017452">
    <property type="entry name" value="GPCR_Rhodpsn_7TM"/>
</dbReference>
<keyword evidence="13" id="KW-1185">Reference proteome</keyword>
<dbReference type="InterPro" id="IPR005383">
    <property type="entry name" value="ACKR4"/>
</dbReference>
<keyword evidence="7 9" id="KW-0675">Receptor</keyword>
<dbReference type="Bgee" id="ENSSSAG00000063130">
    <property type="expression patterns" value="Expressed in eye"/>
</dbReference>